<keyword evidence="2" id="KW-0436">Ligase</keyword>
<evidence type="ECO:0000259" key="1">
    <source>
        <dbReference type="Pfam" id="PF00501"/>
    </source>
</evidence>
<dbReference type="PRINTS" id="PR00154">
    <property type="entry name" value="AMPBINDING"/>
</dbReference>
<dbReference type="InterPro" id="IPR042099">
    <property type="entry name" value="ANL_N_sf"/>
</dbReference>
<dbReference type="CDD" id="cd05907">
    <property type="entry name" value="VL_LC_FACS_like"/>
    <property type="match status" value="1"/>
</dbReference>
<dbReference type="Proteomes" id="UP000192343">
    <property type="component" value="Unassembled WGS sequence"/>
</dbReference>
<dbReference type="PANTHER" id="PTHR43767:SF1">
    <property type="entry name" value="NONRIBOSOMAL PEPTIDE SYNTHASE PES1 (EUROFUNG)-RELATED"/>
    <property type="match status" value="1"/>
</dbReference>
<feature type="domain" description="AMP-dependent synthetase/ligase" evidence="1">
    <location>
        <begin position="33"/>
        <end position="416"/>
    </location>
</feature>
<dbReference type="PROSITE" id="PS00455">
    <property type="entry name" value="AMP_BINDING"/>
    <property type="match status" value="1"/>
</dbReference>
<dbReference type="Gene3D" id="3.40.50.12780">
    <property type="entry name" value="N-terminal domain of ligase-like"/>
    <property type="match status" value="1"/>
</dbReference>
<dbReference type="STRING" id="1963862.B4O97_06720"/>
<organism evidence="2 3">
    <name type="scientific">Marispirochaeta aestuarii</name>
    <dbReference type="NCBI Taxonomy" id="1963862"/>
    <lineage>
        <taxon>Bacteria</taxon>
        <taxon>Pseudomonadati</taxon>
        <taxon>Spirochaetota</taxon>
        <taxon>Spirochaetia</taxon>
        <taxon>Spirochaetales</taxon>
        <taxon>Spirochaetaceae</taxon>
        <taxon>Marispirochaeta</taxon>
    </lineage>
</organism>
<proteinExistence type="predicted"/>
<dbReference type="OrthoDB" id="311554at2"/>
<dbReference type="InterPro" id="IPR020459">
    <property type="entry name" value="AMP-binding"/>
</dbReference>
<dbReference type="Gene3D" id="3.30.300.30">
    <property type="match status" value="1"/>
</dbReference>
<keyword evidence="3" id="KW-1185">Reference proteome</keyword>
<dbReference type="InterPro" id="IPR000873">
    <property type="entry name" value="AMP-dep_synth/lig_dom"/>
</dbReference>
<dbReference type="Pfam" id="PF00501">
    <property type="entry name" value="AMP-binding"/>
    <property type="match status" value="1"/>
</dbReference>
<dbReference type="EMBL" id="MWQY01000006">
    <property type="protein sequence ID" value="ORC36277.1"/>
    <property type="molecule type" value="Genomic_DNA"/>
</dbReference>
<evidence type="ECO:0000313" key="3">
    <source>
        <dbReference type="Proteomes" id="UP000192343"/>
    </source>
</evidence>
<dbReference type="GO" id="GO:0016878">
    <property type="term" value="F:acid-thiol ligase activity"/>
    <property type="evidence" value="ECO:0007669"/>
    <property type="project" value="UniProtKB-ARBA"/>
</dbReference>
<dbReference type="InterPro" id="IPR045851">
    <property type="entry name" value="AMP-bd_C_sf"/>
</dbReference>
<protein>
    <submittedName>
        <fullName evidence="2">Long-chain fatty acid--CoA ligase</fullName>
    </submittedName>
</protein>
<dbReference type="InterPro" id="IPR050237">
    <property type="entry name" value="ATP-dep_AMP-bd_enzyme"/>
</dbReference>
<accession>A0A1Y1RZV2</accession>
<dbReference type="InterPro" id="IPR020845">
    <property type="entry name" value="AMP-binding_CS"/>
</dbReference>
<gene>
    <name evidence="2" type="ORF">B4O97_06720</name>
</gene>
<dbReference type="AlphaFoldDB" id="A0A1Y1RZV2"/>
<sequence length="571" mass="63915">MKRNTVPWQFLDDYRGSLFTGEWPTVPQLFTISTQRYPESPCFTVYEPDRVSLSYSEALERVRRIAGYLRQRGIAPGERVGVSGANSPEWAVAYLAVLYAGAVVVPIDYALSAAEIRGLLSSAGAKALFIDGEKYDAFIREDFSSLVCLNPGKDPYIYDLEADPLEKPLAVDDEELAAILYTSGTTGRPKGVMLTHRNLVADCLIAQANLNIYHSDVFYALLPIHHSYSMLAVFIESLSVGAETVFGKRMVVKQILHDLKAANVTMFLGVPMLFNRLLQGIMKGIRAKGPVVYGIIRGLMFLSGTIKVLFRVNPGKILFKSVLDKASLASIRICISGGGPLAPSVFRQYNQLGIDFVQGYGLTETSPIVALNPKEQYKVRSVGRILPGTEVKILDPDSEGRGEIAIKGPMVMRGYYQMPEETAEVFTDDGFFRTGDVGYLDRDNYLYLTGRAKNLIVTEGGKNVYPEELEDAFQLYNEIEQIMIRGFTLDKRTPGERIEALIYPNRDLFEEDLRDEDEGDHRIRARIEAIVAEVNTKLHSYQKIERVTVLDTPMEMTTTKKIRRHVVEKNS</sequence>
<evidence type="ECO:0000313" key="2">
    <source>
        <dbReference type="EMBL" id="ORC36277.1"/>
    </source>
</evidence>
<dbReference type="RefSeq" id="WP_083049425.1">
    <property type="nucleotide sequence ID" value="NZ_MWQY01000006.1"/>
</dbReference>
<comment type="caution">
    <text evidence="2">The sequence shown here is derived from an EMBL/GenBank/DDBJ whole genome shotgun (WGS) entry which is preliminary data.</text>
</comment>
<reference evidence="2 3" key="1">
    <citation type="submission" date="2017-03" db="EMBL/GenBank/DDBJ databases">
        <title>Draft Genome sequence of Marispirochaeta sp. strain JC444.</title>
        <authorList>
            <person name="Shivani Y."/>
            <person name="Subhash Y."/>
            <person name="Sasikala C."/>
            <person name="Ramana C."/>
        </authorList>
    </citation>
    <scope>NUCLEOTIDE SEQUENCE [LARGE SCALE GENOMIC DNA]</scope>
    <source>
        <strain evidence="2 3">JC444</strain>
    </source>
</reference>
<dbReference type="SUPFAM" id="SSF56801">
    <property type="entry name" value="Acetyl-CoA synthetase-like"/>
    <property type="match status" value="1"/>
</dbReference>
<name>A0A1Y1RZV2_9SPIO</name>
<dbReference type="PANTHER" id="PTHR43767">
    <property type="entry name" value="LONG-CHAIN-FATTY-ACID--COA LIGASE"/>
    <property type="match status" value="1"/>
</dbReference>